<accession>A0A180GY71</accession>
<keyword evidence="4" id="KW-0862">Zinc</keyword>
<feature type="compositionally biased region" description="Polar residues" evidence="6">
    <location>
        <begin position="342"/>
        <end position="365"/>
    </location>
</feature>
<dbReference type="GO" id="GO:0005634">
    <property type="term" value="C:nucleus"/>
    <property type="evidence" value="ECO:0007669"/>
    <property type="project" value="TreeGrafter"/>
</dbReference>
<evidence type="ECO:0000256" key="3">
    <source>
        <dbReference type="ARBA" id="ARBA00022771"/>
    </source>
</evidence>
<dbReference type="Pfam" id="PF00096">
    <property type="entry name" value="zf-C2H2"/>
    <property type="match status" value="2"/>
</dbReference>
<dbReference type="Proteomes" id="UP000005240">
    <property type="component" value="Unassembled WGS sequence"/>
</dbReference>
<evidence type="ECO:0000256" key="6">
    <source>
        <dbReference type="SAM" id="MobiDB-lite"/>
    </source>
</evidence>
<dbReference type="EMBL" id="ADAS02000011">
    <property type="protein sequence ID" value="OAV97680.1"/>
    <property type="molecule type" value="Genomic_DNA"/>
</dbReference>
<dbReference type="PANTHER" id="PTHR24409">
    <property type="entry name" value="ZINC FINGER PROTEIN 142"/>
    <property type="match status" value="1"/>
</dbReference>
<feature type="domain" description="C2H2-type" evidence="7">
    <location>
        <begin position="423"/>
        <end position="450"/>
    </location>
</feature>
<organism evidence="8">
    <name type="scientific">Puccinia triticina (isolate 1-1 / race 1 (BBBD))</name>
    <name type="common">Brown leaf rust fungus</name>
    <dbReference type="NCBI Taxonomy" id="630390"/>
    <lineage>
        <taxon>Eukaryota</taxon>
        <taxon>Fungi</taxon>
        <taxon>Dikarya</taxon>
        <taxon>Basidiomycota</taxon>
        <taxon>Pucciniomycotina</taxon>
        <taxon>Pucciniomycetes</taxon>
        <taxon>Pucciniales</taxon>
        <taxon>Pucciniaceae</taxon>
        <taxon>Puccinia</taxon>
    </lineage>
</organism>
<reference evidence="8" key="1">
    <citation type="submission" date="2009-11" db="EMBL/GenBank/DDBJ databases">
        <authorList>
            <consortium name="The Broad Institute Genome Sequencing Platform"/>
            <person name="Ward D."/>
            <person name="Feldgarden M."/>
            <person name="Earl A."/>
            <person name="Young S.K."/>
            <person name="Zeng Q."/>
            <person name="Koehrsen M."/>
            <person name="Alvarado L."/>
            <person name="Berlin A."/>
            <person name="Bochicchio J."/>
            <person name="Borenstein D."/>
            <person name="Chapman S.B."/>
            <person name="Chen Z."/>
            <person name="Engels R."/>
            <person name="Freedman E."/>
            <person name="Gellesch M."/>
            <person name="Goldberg J."/>
            <person name="Griggs A."/>
            <person name="Gujja S."/>
            <person name="Heilman E."/>
            <person name="Heiman D."/>
            <person name="Hepburn T."/>
            <person name="Howarth C."/>
            <person name="Jen D."/>
            <person name="Larson L."/>
            <person name="Lewis B."/>
            <person name="Mehta T."/>
            <person name="Park D."/>
            <person name="Pearson M."/>
            <person name="Roberts A."/>
            <person name="Saif S."/>
            <person name="Shea T."/>
            <person name="Shenoy N."/>
            <person name="Sisk P."/>
            <person name="Stolte C."/>
            <person name="Sykes S."/>
            <person name="Thomson T."/>
            <person name="Walk T."/>
            <person name="White J."/>
            <person name="Yandava C."/>
            <person name="Izard J."/>
            <person name="Baranova O.V."/>
            <person name="Blanton J.M."/>
            <person name="Tanner A.C."/>
            <person name="Dewhirst F.E."/>
            <person name="Haas B."/>
            <person name="Nusbaum C."/>
            <person name="Birren B."/>
        </authorList>
    </citation>
    <scope>NUCLEOTIDE SEQUENCE [LARGE SCALE GENOMIC DNA]</scope>
    <source>
        <strain evidence="8">1-1 BBBD Race 1</strain>
    </source>
</reference>
<proteinExistence type="predicted"/>
<reference evidence="9" key="4">
    <citation type="submission" date="2025-05" db="UniProtKB">
        <authorList>
            <consortium name="EnsemblFungi"/>
        </authorList>
    </citation>
    <scope>IDENTIFICATION</scope>
    <source>
        <strain evidence="9">isolate 1-1 / race 1 (BBBD)</strain>
    </source>
</reference>
<dbReference type="PANTHER" id="PTHR24409:SF295">
    <property type="entry name" value="AZ2-RELATED"/>
    <property type="match status" value="1"/>
</dbReference>
<dbReference type="VEuPathDB" id="FungiDB:PTTG_01134"/>
<sequence length="500" mass="55042">MTGTLFSDARAAIVSTHHSHEYDRTRQNKTHYNPQSCLRQPPLSSVPLLPAHHIHHHNQHHHQQQQPASHSRPPAHEMPDRPTLPGIASILDFAGQHRPQPPSLSTSHTHHSSARLQSSDPVAHALPAFAPIPPFQQDVKQSYPSPTPYYDQASPSSSHPHDHGHRRRSSTITLAHPPPPPPPSSSHSPAPHLRHSVSSLTCPPAPRNPRSSCPESSSSTSPSLSSPSSSNPPARSVRDLCHPSHQPVGKDAYHSTPDRPSSSFPLSSSTGSSLGTSSHHHHTGRHMTDDVLQRRHSERIPGPRSQLTHHSLRPPSPPLQHQQPIDDHRAYTTQPRRESYESLPNSRRQSANLSYEPSPHQQSVSPDIHPLSKLVTGPLSNSSVSSLGPQHRYQCMEPGCGKTFSRPSSLKIHSYSHTGQKPFKCMRCDRAFSVQSNLKRHQKVHEKRTIGGPGGRPVSNHLGAGAMGMVYERGTGRLIEEESGDDDHGSEHGTYDRMEE</sequence>
<dbReference type="GO" id="GO:0008270">
    <property type="term" value="F:zinc ion binding"/>
    <property type="evidence" value="ECO:0007669"/>
    <property type="project" value="UniProtKB-KW"/>
</dbReference>
<evidence type="ECO:0000313" key="8">
    <source>
        <dbReference type="EMBL" id="OAV97680.1"/>
    </source>
</evidence>
<dbReference type="Gene3D" id="3.30.160.60">
    <property type="entry name" value="Classic Zinc Finger"/>
    <property type="match status" value="2"/>
</dbReference>
<keyword evidence="10" id="KW-1185">Reference proteome</keyword>
<dbReference type="PROSITE" id="PS50157">
    <property type="entry name" value="ZINC_FINGER_C2H2_2"/>
    <property type="match status" value="2"/>
</dbReference>
<name>A0A180GY71_PUCT1</name>
<evidence type="ECO:0000256" key="1">
    <source>
        <dbReference type="ARBA" id="ARBA00022723"/>
    </source>
</evidence>
<evidence type="ECO:0000256" key="5">
    <source>
        <dbReference type="PROSITE-ProRule" id="PRU00042"/>
    </source>
</evidence>
<keyword evidence="1" id="KW-0479">Metal-binding</keyword>
<keyword evidence="2" id="KW-0677">Repeat</keyword>
<reference evidence="8" key="2">
    <citation type="submission" date="2016-05" db="EMBL/GenBank/DDBJ databases">
        <title>Comparative analysis highlights variable genome content of wheat rusts and divergence of the mating loci.</title>
        <authorList>
            <person name="Cuomo C.A."/>
            <person name="Bakkeren G."/>
            <person name="Szabo L."/>
            <person name="Khalil H."/>
            <person name="Joly D."/>
            <person name="Goldberg J."/>
            <person name="Young S."/>
            <person name="Zeng Q."/>
            <person name="Fellers J."/>
        </authorList>
    </citation>
    <scope>NUCLEOTIDE SEQUENCE [LARGE SCALE GENOMIC DNA]</scope>
    <source>
        <strain evidence="8">1-1 BBBD Race 1</strain>
    </source>
</reference>
<feature type="compositionally biased region" description="Low complexity" evidence="6">
    <location>
        <begin position="208"/>
        <end position="235"/>
    </location>
</feature>
<evidence type="ECO:0000313" key="9">
    <source>
        <dbReference type="EnsemblFungi" id="PTTG_01134-t43_1-p1"/>
    </source>
</evidence>
<dbReference type="SMART" id="SM00355">
    <property type="entry name" value="ZnF_C2H2"/>
    <property type="match status" value="2"/>
</dbReference>
<feature type="compositionally biased region" description="Basic residues" evidence="6">
    <location>
        <begin position="52"/>
        <end position="63"/>
    </location>
</feature>
<dbReference type="InterPro" id="IPR036236">
    <property type="entry name" value="Znf_C2H2_sf"/>
</dbReference>
<feature type="compositionally biased region" description="Basic and acidic residues" evidence="6">
    <location>
        <begin position="324"/>
        <end position="340"/>
    </location>
</feature>
<dbReference type="GO" id="GO:0000977">
    <property type="term" value="F:RNA polymerase II transcription regulatory region sequence-specific DNA binding"/>
    <property type="evidence" value="ECO:0007669"/>
    <property type="project" value="TreeGrafter"/>
</dbReference>
<keyword evidence="3 5" id="KW-0863">Zinc-finger</keyword>
<evidence type="ECO:0000313" key="10">
    <source>
        <dbReference type="Proteomes" id="UP000005240"/>
    </source>
</evidence>
<evidence type="ECO:0000259" key="7">
    <source>
        <dbReference type="PROSITE" id="PS50157"/>
    </source>
</evidence>
<gene>
    <name evidence="8" type="ORF">PTTG_01134</name>
</gene>
<feature type="region of interest" description="Disordered" evidence="6">
    <location>
        <begin position="476"/>
        <end position="500"/>
    </location>
</feature>
<dbReference type="InterPro" id="IPR013087">
    <property type="entry name" value="Znf_C2H2_type"/>
</dbReference>
<evidence type="ECO:0000256" key="4">
    <source>
        <dbReference type="ARBA" id="ARBA00022833"/>
    </source>
</evidence>
<feature type="region of interest" description="Disordered" evidence="6">
    <location>
        <begin position="439"/>
        <end position="463"/>
    </location>
</feature>
<dbReference type="EnsemblFungi" id="PTTG_01134-t43_1">
    <property type="protein sequence ID" value="PTTG_01134-t43_1-p1"/>
    <property type="gene ID" value="PTTG_01134"/>
</dbReference>
<dbReference type="OrthoDB" id="6077919at2759"/>
<evidence type="ECO:0000256" key="2">
    <source>
        <dbReference type="ARBA" id="ARBA00022737"/>
    </source>
</evidence>
<feature type="compositionally biased region" description="Basic and acidic residues" evidence="6">
    <location>
        <begin position="286"/>
        <end position="301"/>
    </location>
</feature>
<dbReference type="SUPFAM" id="SSF57667">
    <property type="entry name" value="beta-beta-alpha zinc fingers"/>
    <property type="match status" value="1"/>
</dbReference>
<dbReference type="GO" id="GO:0000981">
    <property type="term" value="F:DNA-binding transcription factor activity, RNA polymerase II-specific"/>
    <property type="evidence" value="ECO:0007669"/>
    <property type="project" value="TreeGrafter"/>
</dbReference>
<dbReference type="FunFam" id="3.30.160.60:FF:000358">
    <property type="entry name" value="zinc finger protein 24"/>
    <property type="match status" value="1"/>
</dbReference>
<dbReference type="STRING" id="630390.A0A180GY71"/>
<feature type="region of interest" description="Disordered" evidence="6">
    <location>
        <begin position="135"/>
        <end position="372"/>
    </location>
</feature>
<dbReference type="AlphaFoldDB" id="A0A180GY71"/>
<feature type="domain" description="C2H2-type" evidence="7">
    <location>
        <begin position="393"/>
        <end position="422"/>
    </location>
</feature>
<feature type="region of interest" description="Disordered" evidence="6">
    <location>
        <begin position="17"/>
        <end position="118"/>
    </location>
</feature>
<protein>
    <recommendedName>
        <fullName evidence="7">C2H2-type domain-containing protein</fullName>
    </recommendedName>
</protein>
<dbReference type="PROSITE" id="PS00028">
    <property type="entry name" value="ZINC_FINGER_C2H2_1"/>
    <property type="match status" value="2"/>
</dbReference>
<reference evidence="9 10" key="3">
    <citation type="journal article" date="2017" name="G3 (Bethesda)">
        <title>Comparative analysis highlights variable genome content of wheat rusts and divergence of the mating loci.</title>
        <authorList>
            <person name="Cuomo C.A."/>
            <person name="Bakkeren G."/>
            <person name="Khalil H.B."/>
            <person name="Panwar V."/>
            <person name="Joly D."/>
            <person name="Linning R."/>
            <person name="Sakthikumar S."/>
            <person name="Song X."/>
            <person name="Adiconis X."/>
            <person name="Fan L."/>
            <person name="Goldberg J.M."/>
            <person name="Levin J.Z."/>
            <person name="Young S."/>
            <person name="Zeng Q."/>
            <person name="Anikster Y."/>
            <person name="Bruce M."/>
            <person name="Wang M."/>
            <person name="Yin C."/>
            <person name="McCallum B."/>
            <person name="Szabo L.J."/>
            <person name="Hulbert S."/>
            <person name="Chen X."/>
            <person name="Fellers J.P."/>
        </authorList>
    </citation>
    <scope>NUCLEOTIDE SEQUENCE</scope>
    <source>
        <strain evidence="10">Isolate 1-1 / race 1 (BBBD)</strain>
        <strain evidence="9">isolate 1-1 / race 1 (BBBD)</strain>
    </source>
</reference>
<feature type="compositionally biased region" description="Low complexity" evidence="6">
    <location>
        <begin position="260"/>
        <end position="277"/>
    </location>
</feature>